<evidence type="ECO:0000256" key="1">
    <source>
        <dbReference type="ARBA" id="ARBA00005104"/>
    </source>
</evidence>
<dbReference type="RefSeq" id="WP_277191613.1">
    <property type="nucleotide sequence ID" value="NZ_JAROAV010000024.1"/>
</dbReference>
<gene>
    <name evidence="5" type="ORF">P4R38_07095</name>
</gene>
<dbReference type="Proteomes" id="UP001528912">
    <property type="component" value="Unassembled WGS sequence"/>
</dbReference>
<evidence type="ECO:0000259" key="4">
    <source>
        <dbReference type="Pfam" id="PF01872"/>
    </source>
</evidence>
<protein>
    <submittedName>
        <fullName evidence="5">Dihydrofolate reductase family protein</fullName>
    </submittedName>
</protein>
<feature type="domain" description="Bacterial bifunctional deaminase-reductase C-terminal" evidence="4">
    <location>
        <begin position="25"/>
        <end position="215"/>
    </location>
</feature>
<dbReference type="SUPFAM" id="SSF53597">
    <property type="entry name" value="Dihydrofolate reductase-like"/>
    <property type="match status" value="1"/>
</dbReference>
<dbReference type="InterPro" id="IPR002734">
    <property type="entry name" value="RibDG_C"/>
</dbReference>
<dbReference type="InterPro" id="IPR024072">
    <property type="entry name" value="DHFR-like_dom_sf"/>
</dbReference>
<dbReference type="InterPro" id="IPR050765">
    <property type="entry name" value="Riboflavin_Biosynth_HTPR"/>
</dbReference>
<evidence type="ECO:0000313" key="6">
    <source>
        <dbReference type="Proteomes" id="UP001528912"/>
    </source>
</evidence>
<sequence>MPTRSGDVRDDDLVALYDATPDDAPFVRLNMVSTLDGAGVGPDGRSGSINTPADHEIFALLRAWADVILVGAGTARAEEYGPARTAPRWTSRRNGRAADPAIAVVTRSGRLPEPLADAETGEVLLVTAGQADATELDRGTSALGADHVLQHDSDEVDLAATVRWLQQRGLRRVLCEGGPSLAADLVGGDLVDELCLTWSPRLVGGSAGRILHGDQLAGHGTLLSLLHEDGTLIGRWDLRAGMTS</sequence>
<evidence type="ECO:0000313" key="5">
    <source>
        <dbReference type="EMBL" id="MDF8263999.1"/>
    </source>
</evidence>
<proteinExistence type="predicted"/>
<name>A0ABT6C4Z2_9MICO</name>
<comment type="caution">
    <text evidence="5">The sequence shown here is derived from an EMBL/GenBank/DDBJ whole genome shotgun (WGS) entry which is preliminary data.</text>
</comment>
<dbReference type="EMBL" id="JAROAV010000024">
    <property type="protein sequence ID" value="MDF8263999.1"/>
    <property type="molecule type" value="Genomic_DNA"/>
</dbReference>
<dbReference type="Pfam" id="PF01872">
    <property type="entry name" value="RibD_C"/>
    <property type="match status" value="1"/>
</dbReference>
<keyword evidence="3" id="KW-0560">Oxidoreductase</keyword>
<comment type="pathway">
    <text evidence="1">Cofactor biosynthesis; riboflavin biosynthesis.</text>
</comment>
<evidence type="ECO:0000256" key="2">
    <source>
        <dbReference type="ARBA" id="ARBA00022857"/>
    </source>
</evidence>
<keyword evidence="6" id="KW-1185">Reference proteome</keyword>
<dbReference type="PANTHER" id="PTHR38011">
    <property type="entry name" value="DIHYDROFOLATE REDUCTASE FAMILY PROTEIN (AFU_ORTHOLOGUE AFUA_8G06820)"/>
    <property type="match status" value="1"/>
</dbReference>
<evidence type="ECO:0000256" key="3">
    <source>
        <dbReference type="ARBA" id="ARBA00023002"/>
    </source>
</evidence>
<accession>A0ABT6C4Z2</accession>
<dbReference type="PANTHER" id="PTHR38011:SF7">
    <property type="entry name" value="2,5-DIAMINO-6-RIBOSYLAMINO-4(3H)-PYRIMIDINONE 5'-PHOSPHATE REDUCTASE"/>
    <property type="match status" value="1"/>
</dbReference>
<dbReference type="Gene3D" id="3.40.430.10">
    <property type="entry name" value="Dihydrofolate Reductase, subunit A"/>
    <property type="match status" value="1"/>
</dbReference>
<keyword evidence="2" id="KW-0521">NADP</keyword>
<reference evidence="5 6" key="1">
    <citation type="submission" date="2023-03" db="EMBL/GenBank/DDBJ databases">
        <title>YIM 133296 draft genome.</title>
        <authorList>
            <person name="Xiong L."/>
        </authorList>
    </citation>
    <scope>NUCLEOTIDE SEQUENCE [LARGE SCALE GENOMIC DNA]</scope>
    <source>
        <strain evidence="5 6">YIM 133296</strain>
    </source>
</reference>
<organism evidence="5 6">
    <name type="scientific">Luteipulveratus flavus</name>
    <dbReference type="NCBI Taxonomy" id="3031728"/>
    <lineage>
        <taxon>Bacteria</taxon>
        <taxon>Bacillati</taxon>
        <taxon>Actinomycetota</taxon>
        <taxon>Actinomycetes</taxon>
        <taxon>Micrococcales</taxon>
        <taxon>Dermacoccaceae</taxon>
        <taxon>Luteipulveratus</taxon>
    </lineage>
</organism>